<gene>
    <name evidence="10" type="primary">katG</name>
    <name evidence="14" type="ORF">GGQ67_003048</name>
</gene>
<evidence type="ECO:0000256" key="1">
    <source>
        <dbReference type="ARBA" id="ARBA00022559"/>
    </source>
</evidence>
<dbReference type="NCBIfam" id="NF011635">
    <property type="entry name" value="PRK15061.1"/>
    <property type="match status" value="1"/>
</dbReference>
<dbReference type="HAMAP" id="MF_01961">
    <property type="entry name" value="Catal_peroxid"/>
    <property type="match status" value="1"/>
</dbReference>
<dbReference type="InterPro" id="IPR010255">
    <property type="entry name" value="Haem_peroxidase_sf"/>
</dbReference>
<dbReference type="RefSeq" id="WP_183900933.1">
    <property type="nucleotide sequence ID" value="NZ_JACIDW010000009.1"/>
</dbReference>
<dbReference type="AlphaFoldDB" id="A0A7W6CXA6"/>
<dbReference type="InterPro" id="IPR002016">
    <property type="entry name" value="Haem_peroxidase"/>
</dbReference>
<dbReference type="PROSITE" id="PS00436">
    <property type="entry name" value="PEROXIDASE_2"/>
    <property type="match status" value="1"/>
</dbReference>
<protein>
    <recommendedName>
        <fullName evidence="10 11">Catalase-peroxidase</fullName>
        <shortName evidence="10">CP</shortName>
        <ecNumber evidence="10 11">1.11.1.21</ecNumber>
    </recommendedName>
    <alternativeName>
        <fullName evidence="10">Peroxidase/catalase</fullName>
    </alternativeName>
</protein>
<dbReference type="GO" id="GO:0042744">
    <property type="term" value="P:hydrogen peroxide catabolic process"/>
    <property type="evidence" value="ECO:0007669"/>
    <property type="project" value="UniProtKB-KW"/>
</dbReference>
<dbReference type="SUPFAM" id="SSF48113">
    <property type="entry name" value="Heme-dependent peroxidases"/>
    <property type="match status" value="2"/>
</dbReference>
<keyword evidence="2 10" id="KW-0349">Heme</keyword>
<comment type="catalytic activity">
    <reaction evidence="8 10 11">
        <text>H2O2 + AH2 = A + 2 H2O</text>
        <dbReference type="Rhea" id="RHEA:30275"/>
        <dbReference type="ChEBI" id="CHEBI:13193"/>
        <dbReference type="ChEBI" id="CHEBI:15377"/>
        <dbReference type="ChEBI" id="CHEBI:16240"/>
        <dbReference type="ChEBI" id="CHEBI:17499"/>
        <dbReference type="EC" id="1.11.1.21"/>
    </reaction>
</comment>
<keyword evidence="4 10" id="KW-0560">Oxidoreductase</keyword>
<evidence type="ECO:0000256" key="12">
    <source>
        <dbReference type="SAM" id="MobiDB-lite"/>
    </source>
</evidence>
<evidence type="ECO:0000256" key="5">
    <source>
        <dbReference type="ARBA" id="ARBA00023004"/>
    </source>
</evidence>
<keyword evidence="5 10" id="KW-0408">Iron</keyword>
<evidence type="ECO:0000256" key="6">
    <source>
        <dbReference type="ARBA" id="ARBA00023324"/>
    </source>
</evidence>
<evidence type="ECO:0000256" key="7">
    <source>
        <dbReference type="ARBA" id="ARBA00049145"/>
    </source>
</evidence>
<evidence type="ECO:0000259" key="13">
    <source>
        <dbReference type="PROSITE" id="PS50873"/>
    </source>
</evidence>
<dbReference type="PRINTS" id="PR00458">
    <property type="entry name" value="PEROXIDASE"/>
</dbReference>
<keyword evidence="6 10" id="KW-0376">Hydrogen peroxide</keyword>
<proteinExistence type="inferred from homology"/>
<organism evidence="14 15">
    <name type="scientific">Rhizobium metallidurans</name>
    <dbReference type="NCBI Taxonomy" id="1265931"/>
    <lineage>
        <taxon>Bacteria</taxon>
        <taxon>Pseudomonadati</taxon>
        <taxon>Pseudomonadota</taxon>
        <taxon>Alphaproteobacteria</taxon>
        <taxon>Hyphomicrobiales</taxon>
        <taxon>Rhizobiaceae</taxon>
        <taxon>Rhizobium/Agrobacterium group</taxon>
        <taxon>Rhizobium</taxon>
    </lineage>
</organism>
<evidence type="ECO:0000256" key="11">
    <source>
        <dbReference type="RuleBase" id="RU003451"/>
    </source>
</evidence>
<evidence type="ECO:0000256" key="10">
    <source>
        <dbReference type="HAMAP-Rule" id="MF_01961"/>
    </source>
</evidence>
<sequence length="724" mass="78765">MDTKTQSAGKCPVMHGGNTALGKSVTQWWPNALNLDILSQHDTKTNPLGKDFNYREELKKLDVEALKADLRALMTESQEWWPADWGSYVGMMARVTWHAAGSYRAADGRGGANTGNQRFAPLNSWPDNVNTDKGRRLLWPIKKKYGNRISWADLIALAGTIAYDVAGLKTFGFGFGREDIWQPEKDVYWGDEQEWLAPSDGRYGDVAKPATLSNPLAAVQMGLIYVNPEGVNGKSDPLATAAQMRETFARMGMDDEETVALTAGGHTIGKSHGNGNPADLSADPEAAGPEAQGLGWLNTKGRGIGRNTVVSGIEGAWTTEPTKWDNGFFEMLFKHEWHLVKSPAGATQWEPISIADADKPVDVEDPSIRLNPMMTDADMALRVDPIYREISLRFRDDFAAFSDAFARAWFKLTHRDMGPKARYLGPDVPAEDLLWQDPIPSASTSYDVSAVKARIAASGLAVSDLVSTAWDSARTFRGSDNRGGANGARIRLAPQKDWAGNEPERLARVLAVLEPIAAASGASVADVIVLAGNYGVEQAAKAAGFDIQVPFAAGRGDATAEQTDAESFAPLEPLADGFRNWQKEHYVVSAEELLLDRAQLMGLTAPEMTALVGGLRVIGANHGGSNHGVFTSQVGALTTDFFVTLTDMAYSWVPTGRNSYEIRDRKTGAVRFTATRADLVFGSNSVLRAYAEVYAQDDSKEKFVKDFVAAWTKVMNADRFDLTA</sequence>
<dbReference type="GO" id="GO:0070301">
    <property type="term" value="P:cellular response to hydrogen peroxide"/>
    <property type="evidence" value="ECO:0007669"/>
    <property type="project" value="TreeGrafter"/>
</dbReference>
<evidence type="ECO:0000256" key="3">
    <source>
        <dbReference type="ARBA" id="ARBA00022723"/>
    </source>
</evidence>
<dbReference type="EC" id="1.11.1.21" evidence="10 11"/>
<comment type="subunit">
    <text evidence="10">Homodimer or homotetramer.</text>
</comment>
<comment type="similarity">
    <text evidence="9 10 11">Belongs to the peroxidase family. Peroxidase/catalase subfamily.</text>
</comment>
<dbReference type="NCBIfam" id="TIGR00198">
    <property type="entry name" value="cat_per_HPI"/>
    <property type="match status" value="1"/>
</dbReference>
<comment type="caution">
    <text evidence="10">Lacks conserved residue(s) required for the propagation of feature annotation.</text>
</comment>
<evidence type="ECO:0000256" key="9">
    <source>
        <dbReference type="ARBA" id="ARBA00060838"/>
    </source>
</evidence>
<dbReference type="GO" id="GO:0005829">
    <property type="term" value="C:cytosol"/>
    <property type="evidence" value="ECO:0007669"/>
    <property type="project" value="TreeGrafter"/>
</dbReference>
<comment type="caution">
    <text evidence="14">The sequence shown here is derived from an EMBL/GenBank/DDBJ whole genome shotgun (WGS) entry which is preliminary data.</text>
</comment>
<comment type="PTM">
    <text evidence="10">Formation of the three residue Trp-Tyr-Met cross-link is important for the catalase, but not the peroxidase activity of the enzyme.</text>
</comment>
<dbReference type="Pfam" id="PF00141">
    <property type="entry name" value="peroxidase"/>
    <property type="match status" value="2"/>
</dbReference>
<dbReference type="CDD" id="cd08200">
    <property type="entry name" value="catalase_peroxidase_2"/>
    <property type="match status" value="1"/>
</dbReference>
<dbReference type="Gene3D" id="1.10.420.10">
    <property type="entry name" value="Peroxidase, domain 2"/>
    <property type="match status" value="2"/>
</dbReference>
<comment type="cofactor">
    <cofactor evidence="10">
        <name>heme b</name>
        <dbReference type="ChEBI" id="CHEBI:60344"/>
    </cofactor>
    <text evidence="10">Binds 1 heme b (iron(II)-protoporphyrin IX) group per dimer.</text>
</comment>
<feature type="binding site" description="axial binding residue" evidence="10">
    <location>
        <position position="266"/>
    </location>
    <ligand>
        <name>heme b</name>
        <dbReference type="ChEBI" id="CHEBI:60344"/>
    </ligand>
    <ligandPart>
        <name>Fe</name>
        <dbReference type="ChEBI" id="CHEBI:18248"/>
    </ligandPart>
</feature>
<dbReference type="Proteomes" id="UP000582090">
    <property type="component" value="Unassembled WGS sequence"/>
</dbReference>
<dbReference type="Gene3D" id="1.10.520.10">
    <property type="match status" value="2"/>
</dbReference>
<feature type="region of interest" description="Disordered" evidence="12">
    <location>
        <begin position="268"/>
        <end position="287"/>
    </location>
</feature>
<dbReference type="GO" id="GO:0004096">
    <property type="term" value="F:catalase activity"/>
    <property type="evidence" value="ECO:0007669"/>
    <property type="project" value="UniProtKB-UniRule"/>
</dbReference>
<evidence type="ECO:0000256" key="4">
    <source>
        <dbReference type="ARBA" id="ARBA00023002"/>
    </source>
</evidence>
<accession>A0A7W6CXA6</accession>
<dbReference type="FunFam" id="1.10.420.10:FF:000004">
    <property type="entry name" value="Catalase-peroxidase"/>
    <property type="match status" value="1"/>
</dbReference>
<name>A0A7W6CXA6_9HYPH</name>
<evidence type="ECO:0000256" key="2">
    <source>
        <dbReference type="ARBA" id="ARBA00022617"/>
    </source>
</evidence>
<dbReference type="GO" id="GO:0046872">
    <property type="term" value="F:metal ion binding"/>
    <property type="evidence" value="ECO:0007669"/>
    <property type="project" value="UniProtKB-KW"/>
</dbReference>
<keyword evidence="3 10" id="KW-0479">Metal-binding</keyword>
<evidence type="ECO:0000313" key="15">
    <source>
        <dbReference type="Proteomes" id="UP000582090"/>
    </source>
</evidence>
<dbReference type="PANTHER" id="PTHR30555:SF6">
    <property type="entry name" value="CATALASE-PEROXIDASE"/>
    <property type="match status" value="1"/>
</dbReference>
<dbReference type="PANTHER" id="PTHR30555">
    <property type="entry name" value="HYDROPEROXIDASE I, BIFUNCTIONAL CATALASE-PEROXIDASE"/>
    <property type="match status" value="1"/>
</dbReference>
<dbReference type="FunFam" id="1.10.520.10:FF:000002">
    <property type="entry name" value="Catalase-peroxidase"/>
    <property type="match status" value="1"/>
</dbReference>
<dbReference type="PRINTS" id="PR00460">
    <property type="entry name" value="BPEROXIDASE"/>
</dbReference>
<evidence type="ECO:0000313" key="14">
    <source>
        <dbReference type="EMBL" id="MBB3965375.1"/>
    </source>
</evidence>
<reference evidence="14 15" key="1">
    <citation type="submission" date="2020-08" db="EMBL/GenBank/DDBJ databases">
        <title>Genomic Encyclopedia of Type Strains, Phase IV (KMG-IV): sequencing the most valuable type-strain genomes for metagenomic binning, comparative biology and taxonomic classification.</title>
        <authorList>
            <person name="Goeker M."/>
        </authorList>
    </citation>
    <scope>NUCLEOTIDE SEQUENCE [LARGE SCALE GENOMIC DNA]</scope>
    <source>
        <strain evidence="14 15">DSM 26575</strain>
    </source>
</reference>
<feature type="active site" description="Proton acceptor" evidence="10">
    <location>
        <position position="98"/>
    </location>
</feature>
<evidence type="ECO:0000256" key="8">
    <source>
        <dbReference type="ARBA" id="ARBA00051651"/>
    </source>
</evidence>
<keyword evidence="1 10" id="KW-0575">Peroxidase</keyword>
<feature type="site" description="Transition state stabilizer" evidence="10">
    <location>
        <position position="94"/>
    </location>
</feature>
<dbReference type="GO" id="GO:0020037">
    <property type="term" value="F:heme binding"/>
    <property type="evidence" value="ECO:0007669"/>
    <property type="project" value="InterPro"/>
</dbReference>
<dbReference type="EMBL" id="JACIDW010000009">
    <property type="protein sequence ID" value="MBB3965375.1"/>
    <property type="molecule type" value="Genomic_DNA"/>
</dbReference>
<dbReference type="PROSITE" id="PS50873">
    <property type="entry name" value="PEROXIDASE_4"/>
    <property type="match status" value="1"/>
</dbReference>
<keyword evidence="15" id="KW-1185">Reference proteome</keyword>
<dbReference type="InterPro" id="IPR000763">
    <property type="entry name" value="Catalase_peroxidase"/>
</dbReference>
<comment type="function">
    <text evidence="10">Bifunctional enzyme with both catalase and broad-spectrum peroxidase activity.</text>
</comment>
<comment type="catalytic activity">
    <reaction evidence="7 10 11">
        <text>2 H2O2 = O2 + 2 H2O</text>
        <dbReference type="Rhea" id="RHEA:20309"/>
        <dbReference type="ChEBI" id="CHEBI:15377"/>
        <dbReference type="ChEBI" id="CHEBI:15379"/>
        <dbReference type="ChEBI" id="CHEBI:16240"/>
        <dbReference type="EC" id="1.11.1.21"/>
    </reaction>
</comment>
<feature type="cross-link" description="Tryptophyl-tyrosyl-methioninium (Tyr-Met) (with Trp-97)" evidence="10">
    <location>
        <begin position="225"/>
        <end position="251"/>
    </location>
</feature>
<feature type="domain" description="Plant heme peroxidase family profile" evidence="13">
    <location>
        <begin position="149"/>
        <end position="425"/>
    </location>
</feature>
<dbReference type="InterPro" id="IPR019794">
    <property type="entry name" value="Peroxidases_AS"/>
</dbReference>